<dbReference type="Proteomes" id="UP000032180">
    <property type="component" value="Chromosome 4"/>
</dbReference>
<sequence length="73" mass="7940">MADNHSDSASTDTTTTTSSQNPRTCNKLPDTKLIITTVDQSVFASTCGIIGHEFLGVLHDDFKKILTEKKELA</sequence>
<reference evidence="2" key="3">
    <citation type="submission" date="2015-04" db="UniProtKB">
        <authorList>
            <consortium name="EnsemblPlants"/>
        </authorList>
    </citation>
    <scope>IDENTIFICATION</scope>
</reference>
<reference evidence="2 3" key="1">
    <citation type="submission" date="2012-08" db="EMBL/GenBank/DDBJ databases">
        <title>Oryza genome evolution.</title>
        <authorList>
            <person name="Wing R.A."/>
        </authorList>
    </citation>
    <scope>NUCLEOTIDE SEQUENCE</scope>
</reference>
<evidence type="ECO:0000313" key="2">
    <source>
        <dbReference type="EnsemblPlants" id="LPERR04G01310.1"/>
    </source>
</evidence>
<protein>
    <submittedName>
        <fullName evidence="2">Uncharacterized protein</fullName>
    </submittedName>
</protein>
<dbReference type="Gramene" id="LPERR04G01310.1">
    <property type="protein sequence ID" value="LPERR04G01310.1"/>
    <property type="gene ID" value="LPERR04G01310"/>
</dbReference>
<accession>A0A0D9W255</accession>
<feature type="compositionally biased region" description="Low complexity" evidence="1">
    <location>
        <begin position="7"/>
        <end position="19"/>
    </location>
</feature>
<proteinExistence type="predicted"/>
<evidence type="ECO:0000313" key="3">
    <source>
        <dbReference type="Proteomes" id="UP000032180"/>
    </source>
</evidence>
<dbReference type="AlphaFoldDB" id="A0A0D9W255"/>
<evidence type="ECO:0000256" key="1">
    <source>
        <dbReference type="SAM" id="MobiDB-lite"/>
    </source>
</evidence>
<feature type="region of interest" description="Disordered" evidence="1">
    <location>
        <begin position="1"/>
        <end position="26"/>
    </location>
</feature>
<reference evidence="3" key="2">
    <citation type="submission" date="2013-12" db="EMBL/GenBank/DDBJ databases">
        <authorList>
            <person name="Yu Y."/>
            <person name="Lee S."/>
            <person name="de Baynast K."/>
            <person name="Wissotski M."/>
            <person name="Liu L."/>
            <person name="Talag J."/>
            <person name="Goicoechea J."/>
            <person name="Angelova A."/>
            <person name="Jetty R."/>
            <person name="Kudrna D."/>
            <person name="Golser W."/>
            <person name="Rivera L."/>
            <person name="Zhang J."/>
            <person name="Wing R."/>
        </authorList>
    </citation>
    <scope>NUCLEOTIDE SEQUENCE</scope>
</reference>
<dbReference type="EnsemblPlants" id="LPERR04G01310.1">
    <property type="protein sequence ID" value="LPERR04G01310.1"/>
    <property type="gene ID" value="LPERR04G01310"/>
</dbReference>
<organism evidence="2 3">
    <name type="scientific">Leersia perrieri</name>
    <dbReference type="NCBI Taxonomy" id="77586"/>
    <lineage>
        <taxon>Eukaryota</taxon>
        <taxon>Viridiplantae</taxon>
        <taxon>Streptophyta</taxon>
        <taxon>Embryophyta</taxon>
        <taxon>Tracheophyta</taxon>
        <taxon>Spermatophyta</taxon>
        <taxon>Magnoliopsida</taxon>
        <taxon>Liliopsida</taxon>
        <taxon>Poales</taxon>
        <taxon>Poaceae</taxon>
        <taxon>BOP clade</taxon>
        <taxon>Oryzoideae</taxon>
        <taxon>Oryzeae</taxon>
        <taxon>Oryzinae</taxon>
        <taxon>Leersia</taxon>
    </lineage>
</organism>
<dbReference type="HOGENOM" id="CLU_2708395_0_0_1"/>
<name>A0A0D9W255_9ORYZ</name>
<keyword evidence="3" id="KW-1185">Reference proteome</keyword>